<dbReference type="Gene3D" id="3.40.50.880">
    <property type="match status" value="1"/>
</dbReference>
<evidence type="ECO:0000256" key="5">
    <source>
        <dbReference type="ARBA" id="ARBA00031411"/>
    </source>
</evidence>
<comment type="caution">
    <text evidence="7">The sequence shown here is derived from an EMBL/GenBank/DDBJ whole genome shotgun (WGS) entry which is preliminary data.</text>
</comment>
<evidence type="ECO:0000256" key="2">
    <source>
        <dbReference type="ARBA" id="ARBA00022962"/>
    </source>
</evidence>
<gene>
    <name evidence="7" type="ORF">HC138_00705</name>
</gene>
<reference evidence="7 8" key="1">
    <citation type="submission" date="2020-03" db="EMBL/GenBank/DDBJ databases">
        <title>Draft genome sequences of bacterial isolates from the female urobiome.</title>
        <authorList>
            <person name="Miller-Ensminger T."/>
            <person name="Wolfe A.J."/>
            <person name="Putonti C."/>
        </authorList>
    </citation>
    <scope>NUCLEOTIDE SEQUENCE [LARGE SCALE GENOMIC DNA]</scope>
    <source>
        <strain evidence="7 8">UMB8490</strain>
    </source>
</reference>
<dbReference type="Proteomes" id="UP000591626">
    <property type="component" value="Unassembled WGS sequence"/>
</dbReference>
<evidence type="ECO:0000256" key="6">
    <source>
        <dbReference type="ARBA" id="ARBA00032399"/>
    </source>
</evidence>
<comment type="function">
    <text evidence="3">IGPS catalyzes the conversion of PRFAR and glutamine to IGP, AICAR and glutamate. The HisH subunit catalyzes the hydrolysis of glutamine to glutamate and ammonia as part of the synthesis of IGP and AICAR. The resulting ammonia molecule is channeled to the active site of HisF.</text>
</comment>
<dbReference type="GO" id="GO:0000107">
    <property type="term" value="F:imidazoleglycerol-phosphate synthase activity"/>
    <property type="evidence" value="ECO:0007669"/>
    <property type="project" value="TreeGrafter"/>
</dbReference>
<proteinExistence type="predicted"/>
<dbReference type="PANTHER" id="PTHR42701:SF1">
    <property type="entry name" value="IMIDAZOLE GLYCEROL PHOSPHATE SYNTHASE SUBUNIT HISH"/>
    <property type="match status" value="1"/>
</dbReference>
<organism evidence="7 8">
    <name type="scientific">Corynebacterium coyleae</name>
    <dbReference type="NCBI Taxonomy" id="53374"/>
    <lineage>
        <taxon>Bacteria</taxon>
        <taxon>Bacillati</taxon>
        <taxon>Actinomycetota</taxon>
        <taxon>Actinomycetes</taxon>
        <taxon>Mycobacteriales</taxon>
        <taxon>Corynebacteriaceae</taxon>
        <taxon>Corynebacterium</taxon>
    </lineage>
</organism>
<evidence type="ECO:0000256" key="3">
    <source>
        <dbReference type="ARBA" id="ARBA00025299"/>
    </source>
</evidence>
<dbReference type="RefSeq" id="WP_167615478.1">
    <property type="nucleotide sequence ID" value="NZ_JAAUVV010000001.1"/>
</dbReference>
<evidence type="ECO:0000256" key="1">
    <source>
        <dbReference type="ARBA" id="ARBA00016320"/>
    </source>
</evidence>
<dbReference type="InterPro" id="IPR029062">
    <property type="entry name" value="Class_I_gatase-like"/>
</dbReference>
<sequence>MTNTPASPTVAVLDYLGSETTTSLVSALVNAGADAFATTDPDKAVQASGLVLPGGASFADAAAAIKRIKGDRIVGQRLAGGRALLAVGTGMHVLFDDAVTGNRTTPGLGEWPGQVVEAAFEAGEYPVVAADGSKLLAGIVGDVFFDAPQAVKSFPLAEDDFIAYPKLSWADINGERILAAVENGPLWAMAFDPAMSGEIGVSVLGNWVQQLQPEVSHA</sequence>
<keyword evidence="2" id="KW-0315">Glutamine amidotransferase</keyword>
<dbReference type="GO" id="GO:0000105">
    <property type="term" value="P:L-histidine biosynthetic process"/>
    <property type="evidence" value="ECO:0007669"/>
    <property type="project" value="InterPro"/>
</dbReference>
<dbReference type="InterPro" id="IPR010139">
    <property type="entry name" value="Imidazole-glycPsynth_HisH"/>
</dbReference>
<evidence type="ECO:0000256" key="4">
    <source>
        <dbReference type="ARBA" id="ARBA00030129"/>
    </source>
</evidence>
<name>A0AAP6XGH9_9CORY</name>
<dbReference type="PROSITE" id="PS51273">
    <property type="entry name" value="GATASE_TYPE_1"/>
    <property type="match status" value="1"/>
</dbReference>
<dbReference type="AlphaFoldDB" id="A0AAP6XGH9"/>
<evidence type="ECO:0000313" key="8">
    <source>
        <dbReference type="Proteomes" id="UP000591626"/>
    </source>
</evidence>
<accession>A0AAP6XGH9</accession>
<dbReference type="SUPFAM" id="SSF52317">
    <property type="entry name" value="Class I glutamine amidotransferase-like"/>
    <property type="match status" value="1"/>
</dbReference>
<dbReference type="EMBL" id="JAAUVV010000001">
    <property type="protein sequence ID" value="NJJ02905.1"/>
    <property type="molecule type" value="Genomic_DNA"/>
</dbReference>
<protein>
    <recommendedName>
        <fullName evidence="1">Imidazole glycerol phosphate synthase subunit HisH</fullName>
    </recommendedName>
    <alternativeName>
        <fullName evidence="4">IGP synthase glutaminase subunit</fullName>
    </alternativeName>
    <alternativeName>
        <fullName evidence="5">IGP synthase subunit HisH</fullName>
    </alternativeName>
    <alternativeName>
        <fullName evidence="6">ImGP synthase subunit HisH</fullName>
    </alternativeName>
</protein>
<dbReference type="PANTHER" id="PTHR42701">
    <property type="entry name" value="IMIDAZOLE GLYCEROL PHOSPHATE SYNTHASE SUBUNIT HISH"/>
    <property type="match status" value="1"/>
</dbReference>
<evidence type="ECO:0000313" key="7">
    <source>
        <dbReference type="EMBL" id="NJJ02905.1"/>
    </source>
</evidence>